<dbReference type="EMBL" id="VSRR010008568">
    <property type="protein sequence ID" value="MPC48943.1"/>
    <property type="molecule type" value="Genomic_DNA"/>
</dbReference>
<proteinExistence type="predicted"/>
<sequence>MKSATPSLAGSPHLVSVKAMFSTTVFFWSGFVPRTRVPGGAPDGRTESPAVAIVSPAIPKAQVGSEFGKSSTIQDFSNSPINYTCY</sequence>
<accession>A0A5B7FVF8</accession>
<reference evidence="1 2" key="1">
    <citation type="submission" date="2019-05" db="EMBL/GenBank/DDBJ databases">
        <title>Another draft genome of Portunus trituberculatus and its Hox gene families provides insights of decapod evolution.</title>
        <authorList>
            <person name="Jeong J.-H."/>
            <person name="Song I."/>
            <person name="Kim S."/>
            <person name="Choi T."/>
            <person name="Kim D."/>
            <person name="Ryu S."/>
            <person name="Kim W."/>
        </authorList>
    </citation>
    <scope>NUCLEOTIDE SEQUENCE [LARGE SCALE GENOMIC DNA]</scope>
    <source>
        <tissue evidence="1">Muscle</tissue>
    </source>
</reference>
<dbReference type="Proteomes" id="UP000324222">
    <property type="component" value="Unassembled WGS sequence"/>
</dbReference>
<name>A0A5B7FVF8_PORTR</name>
<keyword evidence="2" id="KW-1185">Reference proteome</keyword>
<organism evidence="1 2">
    <name type="scientific">Portunus trituberculatus</name>
    <name type="common">Swimming crab</name>
    <name type="synonym">Neptunus trituberculatus</name>
    <dbReference type="NCBI Taxonomy" id="210409"/>
    <lineage>
        <taxon>Eukaryota</taxon>
        <taxon>Metazoa</taxon>
        <taxon>Ecdysozoa</taxon>
        <taxon>Arthropoda</taxon>
        <taxon>Crustacea</taxon>
        <taxon>Multicrustacea</taxon>
        <taxon>Malacostraca</taxon>
        <taxon>Eumalacostraca</taxon>
        <taxon>Eucarida</taxon>
        <taxon>Decapoda</taxon>
        <taxon>Pleocyemata</taxon>
        <taxon>Brachyura</taxon>
        <taxon>Eubrachyura</taxon>
        <taxon>Portunoidea</taxon>
        <taxon>Portunidae</taxon>
        <taxon>Portuninae</taxon>
        <taxon>Portunus</taxon>
    </lineage>
</organism>
<dbReference type="AlphaFoldDB" id="A0A5B7FVF8"/>
<gene>
    <name evidence="1" type="ORF">E2C01_042729</name>
</gene>
<comment type="caution">
    <text evidence="1">The sequence shown here is derived from an EMBL/GenBank/DDBJ whole genome shotgun (WGS) entry which is preliminary data.</text>
</comment>
<protein>
    <submittedName>
        <fullName evidence="1">Uncharacterized protein</fullName>
    </submittedName>
</protein>
<evidence type="ECO:0000313" key="2">
    <source>
        <dbReference type="Proteomes" id="UP000324222"/>
    </source>
</evidence>
<evidence type="ECO:0000313" key="1">
    <source>
        <dbReference type="EMBL" id="MPC48943.1"/>
    </source>
</evidence>